<organism evidence="2">
    <name type="scientific">bioreactor metagenome</name>
    <dbReference type="NCBI Taxonomy" id="1076179"/>
    <lineage>
        <taxon>unclassified sequences</taxon>
        <taxon>metagenomes</taxon>
        <taxon>ecological metagenomes</taxon>
    </lineage>
</organism>
<dbReference type="EMBL" id="VSSQ01006872">
    <property type="protein sequence ID" value="MPM34106.1"/>
    <property type="molecule type" value="Genomic_DNA"/>
</dbReference>
<dbReference type="GO" id="GO:0015888">
    <property type="term" value="P:thiamine transport"/>
    <property type="evidence" value="ECO:0007669"/>
    <property type="project" value="TreeGrafter"/>
</dbReference>
<comment type="caution">
    <text evidence="2">The sequence shown here is derived from an EMBL/GenBank/DDBJ whole genome shotgun (WGS) entry which is preliminary data.</text>
</comment>
<dbReference type="PANTHER" id="PTHR30006:SF2">
    <property type="entry name" value="ABC TRANSPORTER SUBSTRATE-BINDING PROTEIN"/>
    <property type="match status" value="1"/>
</dbReference>
<evidence type="ECO:0000313" key="2">
    <source>
        <dbReference type="EMBL" id="MPM34106.1"/>
    </source>
</evidence>
<reference evidence="2" key="1">
    <citation type="submission" date="2019-08" db="EMBL/GenBank/DDBJ databases">
        <authorList>
            <person name="Kucharzyk K."/>
            <person name="Murdoch R.W."/>
            <person name="Higgins S."/>
            <person name="Loffler F."/>
        </authorList>
    </citation>
    <scope>NUCLEOTIDE SEQUENCE</scope>
</reference>
<evidence type="ECO:0008006" key="3">
    <source>
        <dbReference type="Google" id="ProtNLM"/>
    </source>
</evidence>
<dbReference type="GO" id="GO:0030975">
    <property type="term" value="F:thiamine binding"/>
    <property type="evidence" value="ECO:0007669"/>
    <property type="project" value="TreeGrafter"/>
</dbReference>
<name>A0A644YZW5_9ZZZZ</name>
<dbReference type="SUPFAM" id="SSF53850">
    <property type="entry name" value="Periplasmic binding protein-like II"/>
    <property type="match status" value="1"/>
</dbReference>
<keyword evidence="1" id="KW-0732">Signal</keyword>
<dbReference type="PANTHER" id="PTHR30006">
    <property type="entry name" value="THIAMINE-BINDING PERIPLASMIC PROTEIN-RELATED"/>
    <property type="match status" value="1"/>
</dbReference>
<dbReference type="CDD" id="cd13544">
    <property type="entry name" value="PBP2_Fbp_like_1"/>
    <property type="match status" value="1"/>
</dbReference>
<evidence type="ECO:0000256" key="1">
    <source>
        <dbReference type="ARBA" id="ARBA00022729"/>
    </source>
</evidence>
<dbReference type="Gene3D" id="3.40.190.10">
    <property type="entry name" value="Periplasmic binding protein-like II"/>
    <property type="match status" value="2"/>
</dbReference>
<dbReference type="AlphaFoldDB" id="A0A644YZW5"/>
<dbReference type="GO" id="GO:0030976">
    <property type="term" value="F:thiamine pyrophosphate binding"/>
    <property type="evidence" value="ECO:0007669"/>
    <property type="project" value="TreeGrafter"/>
</dbReference>
<protein>
    <recommendedName>
        <fullName evidence="3">ABC transporter substrate-binding protein</fullName>
    </recommendedName>
</protein>
<dbReference type="GO" id="GO:0030288">
    <property type="term" value="C:outer membrane-bounded periplasmic space"/>
    <property type="evidence" value="ECO:0007669"/>
    <property type="project" value="TreeGrafter"/>
</dbReference>
<accession>A0A644YZW5</accession>
<dbReference type="PIRSF" id="PIRSF002825">
    <property type="entry name" value="CfbpA"/>
    <property type="match status" value="1"/>
</dbReference>
<gene>
    <name evidence="2" type="ORF">SDC9_80688</name>
</gene>
<dbReference type="InterPro" id="IPR026045">
    <property type="entry name" value="Ferric-bd"/>
</dbReference>
<sequence length="335" mass="36515">MLKKKLFLAVPIALIFMFSLAVPALAKELVVYSSVDEENAKNILDEFSRATGISVNMVFLSSGPAMSRIEAEKGNPQADVWFGAPSENHIVAKNRELTQPYLPAAASELAAGFRDPEGYWVAFYMNPLGFGVLAEELKKDGKPVPASWKDLLDPAYKGMIQMPSPQSSGTAYAMIMTLVETYGEDEAFKYMKALNPNIQTYTQSGTGPSKNLAIGETQIAIQFTPAFLKLVDEGFPASVVFPAEGVGFEAAAMSILKGAKNLESAKALADWIISAEGQKVLSAKKTYFFPVRSDVSAGKGLPPLSEIKLIDYDRIRAAQEKKRIIDRWVTEVLGQ</sequence>
<proteinExistence type="predicted"/>
<dbReference type="Pfam" id="PF13343">
    <property type="entry name" value="SBP_bac_6"/>
    <property type="match status" value="1"/>
</dbReference>